<dbReference type="InterPro" id="IPR020472">
    <property type="entry name" value="WD40_PAC1"/>
</dbReference>
<organism evidence="21">
    <name type="scientific">Arcella intermedia</name>
    <dbReference type="NCBI Taxonomy" id="1963864"/>
    <lineage>
        <taxon>Eukaryota</taxon>
        <taxon>Amoebozoa</taxon>
        <taxon>Tubulinea</taxon>
        <taxon>Elardia</taxon>
        <taxon>Arcellinida</taxon>
        <taxon>Sphaerothecina</taxon>
        <taxon>Arcellidae</taxon>
        <taxon>Arcella</taxon>
    </lineage>
</organism>
<dbReference type="GO" id="GO:0000974">
    <property type="term" value="C:Prp19 complex"/>
    <property type="evidence" value="ECO:0007669"/>
    <property type="project" value="UniProtKB-UniRule"/>
</dbReference>
<evidence type="ECO:0000256" key="16">
    <source>
        <dbReference type="ARBA" id="ARBA00023242"/>
    </source>
</evidence>
<accession>A0A6B2L2U6</accession>
<dbReference type="InterPro" id="IPR015943">
    <property type="entry name" value="WD40/YVTN_repeat-like_dom_sf"/>
</dbReference>
<feature type="repeat" description="WD" evidence="17">
    <location>
        <begin position="293"/>
        <end position="334"/>
    </location>
</feature>
<feature type="repeat" description="WD" evidence="17">
    <location>
        <begin position="461"/>
        <end position="494"/>
    </location>
</feature>
<dbReference type="PRINTS" id="PR00320">
    <property type="entry name" value="GPROTEINBRPT"/>
</dbReference>
<dbReference type="PANTHER" id="PTHR43995:SF1">
    <property type="entry name" value="PRE-MRNA-PROCESSING FACTOR 19"/>
    <property type="match status" value="1"/>
</dbReference>
<keyword evidence="13 18" id="KW-0833">Ubl conjugation pathway</keyword>
<evidence type="ECO:0000256" key="15">
    <source>
        <dbReference type="ARBA" id="ARBA00023204"/>
    </source>
</evidence>
<sequence>MFCSISGEQCQEPVITKNGLIFERALITKFLENNSTCPVTGDPLTLADLIPIKSDALRNTKPRQLANASIPGLLQNFQNEWDSLMVETYNLKKQLETLRMELSHALYQNDASCRVIARVTNERDAARRELEALRQQLGISSQRMDLDNVGLDEETKNKLTSKSQILSSERRVRAPSPTLATNEDIKEFKEVGSYPLHKSSSPGVLCVAIHPTKQNLLLTGGVDTTAIVFDRNLTKKLATLQGHSKNVTCTLFHPSSELLFTASEDATVRVWSPSEPQSAEDSHQVPYKTLHTISRHTAPITQISLHPTEEFLVTASADQTWALHDINTGATLLRVGGGADSAPLTAAMLHPDGLILATGSSDNLIRIWDLKTQKNVATFQGHKGPITDIKFSENGYYLATAAEDLQVKLWDLRGPKNINSLKLDDPVVRLDYDYSGKYLAAAVGREIRVYTGKNLDHVVTLNAHADTVTDVKFGSDAKFIASTSMDRSLKLWTK</sequence>
<evidence type="ECO:0000256" key="5">
    <source>
        <dbReference type="ARBA" id="ARBA00012483"/>
    </source>
</evidence>
<reference evidence="21" key="1">
    <citation type="journal article" date="2020" name="J. Eukaryot. Microbiol.">
        <title>De novo Sequencing, Assembly and Annotation of the Transcriptome for the Free-Living Testate Amoeba Arcella intermedia.</title>
        <authorList>
            <person name="Ribeiro G.M."/>
            <person name="Porfirio-Sousa A.L."/>
            <person name="Maurer-Alcala X.X."/>
            <person name="Katz L.A."/>
            <person name="Lahr D.J.G."/>
        </authorList>
    </citation>
    <scope>NUCLEOTIDE SEQUENCE</scope>
</reference>
<evidence type="ECO:0000313" key="21">
    <source>
        <dbReference type="EMBL" id="NDV31178.1"/>
    </source>
</evidence>
<comment type="similarity">
    <text evidence="4 18">Belongs to the WD repeat PRP19 family.</text>
</comment>
<dbReference type="Pfam" id="PF08606">
    <property type="entry name" value="Prp19"/>
    <property type="match status" value="1"/>
</dbReference>
<evidence type="ECO:0000256" key="19">
    <source>
        <dbReference type="SAM" id="Coils"/>
    </source>
</evidence>
<evidence type="ECO:0000256" key="17">
    <source>
        <dbReference type="PROSITE-ProRule" id="PRU00221"/>
    </source>
</evidence>
<feature type="domain" description="U-box" evidence="20">
    <location>
        <begin position="1"/>
        <end position="71"/>
    </location>
</feature>
<keyword evidence="7 17" id="KW-0853">WD repeat</keyword>
<keyword evidence="10 18" id="KW-0747">Spliceosome</keyword>
<feature type="repeat" description="WD" evidence="17">
    <location>
        <begin position="240"/>
        <end position="281"/>
    </location>
</feature>
<dbReference type="InterPro" id="IPR036322">
    <property type="entry name" value="WD40_repeat_dom_sf"/>
</dbReference>
<keyword evidence="19" id="KW-0175">Coiled coil</keyword>
<dbReference type="PROSITE" id="PS51698">
    <property type="entry name" value="U_BOX"/>
    <property type="match status" value="1"/>
</dbReference>
<dbReference type="UniPathway" id="UPA00143"/>
<dbReference type="CDD" id="cd16656">
    <property type="entry name" value="RING-Ubox_PRP19"/>
    <property type="match status" value="1"/>
</dbReference>
<evidence type="ECO:0000256" key="9">
    <source>
        <dbReference type="ARBA" id="ARBA00022679"/>
    </source>
</evidence>
<evidence type="ECO:0000256" key="4">
    <source>
        <dbReference type="ARBA" id="ARBA00006388"/>
    </source>
</evidence>
<comment type="pathway">
    <text evidence="3 18">Protein modification; protein ubiquitination.</text>
</comment>
<dbReference type="InterPro" id="IPR019775">
    <property type="entry name" value="WD40_repeat_CS"/>
</dbReference>
<dbReference type="PANTHER" id="PTHR43995">
    <property type="entry name" value="PRE-MRNA-PROCESSING FACTOR 19"/>
    <property type="match status" value="1"/>
</dbReference>
<dbReference type="EC" id="2.3.2.27" evidence="5 18"/>
<evidence type="ECO:0000256" key="3">
    <source>
        <dbReference type="ARBA" id="ARBA00004906"/>
    </source>
</evidence>
<dbReference type="GO" id="GO:0006281">
    <property type="term" value="P:DNA repair"/>
    <property type="evidence" value="ECO:0007669"/>
    <property type="project" value="UniProtKB-KW"/>
</dbReference>
<dbReference type="GO" id="GO:0070534">
    <property type="term" value="P:protein K63-linked ubiquitination"/>
    <property type="evidence" value="ECO:0007669"/>
    <property type="project" value="UniProtKB-UniRule"/>
</dbReference>
<evidence type="ECO:0000256" key="12">
    <source>
        <dbReference type="ARBA" id="ARBA00022763"/>
    </source>
</evidence>
<evidence type="ECO:0000259" key="20">
    <source>
        <dbReference type="PROSITE" id="PS51698"/>
    </source>
</evidence>
<dbReference type="Gene3D" id="2.130.10.10">
    <property type="entry name" value="YVTN repeat-like/Quinoprotein amine dehydrogenase"/>
    <property type="match status" value="1"/>
</dbReference>
<dbReference type="InterPro" id="IPR013083">
    <property type="entry name" value="Znf_RING/FYVE/PHD"/>
</dbReference>
<dbReference type="SUPFAM" id="SSF50978">
    <property type="entry name" value="WD40 repeat-like"/>
    <property type="match status" value="1"/>
</dbReference>
<dbReference type="SMART" id="SM00320">
    <property type="entry name" value="WD40"/>
    <property type="match status" value="7"/>
</dbReference>
<keyword evidence="14 18" id="KW-0508">mRNA splicing</keyword>
<dbReference type="PROSITE" id="PS50294">
    <property type="entry name" value="WD_REPEATS_REGION"/>
    <property type="match status" value="4"/>
</dbReference>
<feature type="repeat" description="WD" evidence="17">
    <location>
        <begin position="379"/>
        <end position="420"/>
    </location>
</feature>
<dbReference type="FunFam" id="3.30.40.10:FF:000027">
    <property type="entry name" value="Pre-mRNA-processing factor 19, putative"/>
    <property type="match status" value="1"/>
</dbReference>
<dbReference type="GO" id="GO:0061630">
    <property type="term" value="F:ubiquitin protein ligase activity"/>
    <property type="evidence" value="ECO:0007669"/>
    <property type="project" value="UniProtKB-UniRule"/>
</dbReference>
<feature type="repeat" description="WD" evidence="17">
    <location>
        <begin position="337"/>
        <end position="378"/>
    </location>
</feature>
<evidence type="ECO:0000256" key="1">
    <source>
        <dbReference type="ARBA" id="ARBA00000900"/>
    </source>
</evidence>
<comment type="subunit">
    <text evidence="18">Homotetramer.</text>
</comment>
<dbReference type="GO" id="GO:0005654">
    <property type="term" value="C:nucleoplasm"/>
    <property type="evidence" value="ECO:0007669"/>
    <property type="project" value="UniProtKB-SubCell"/>
</dbReference>
<dbReference type="GO" id="GO:0071006">
    <property type="term" value="C:U2-type catalytic step 1 spliceosome"/>
    <property type="evidence" value="ECO:0007669"/>
    <property type="project" value="TreeGrafter"/>
</dbReference>
<evidence type="ECO:0000256" key="11">
    <source>
        <dbReference type="ARBA" id="ARBA00022737"/>
    </source>
</evidence>
<evidence type="ECO:0000256" key="7">
    <source>
        <dbReference type="ARBA" id="ARBA00022574"/>
    </source>
</evidence>
<dbReference type="EMBL" id="GIBP01002209">
    <property type="protein sequence ID" value="NDV31178.1"/>
    <property type="molecule type" value="Transcribed_RNA"/>
</dbReference>
<dbReference type="InterPro" id="IPR013915">
    <property type="entry name" value="Prp19_cc"/>
</dbReference>
<evidence type="ECO:0000256" key="2">
    <source>
        <dbReference type="ARBA" id="ARBA00004642"/>
    </source>
</evidence>
<dbReference type="GO" id="GO:0005737">
    <property type="term" value="C:cytoplasm"/>
    <property type="evidence" value="ECO:0007669"/>
    <property type="project" value="TreeGrafter"/>
</dbReference>
<dbReference type="InterPro" id="IPR001680">
    <property type="entry name" value="WD40_rpt"/>
</dbReference>
<dbReference type="CDD" id="cd00200">
    <property type="entry name" value="WD40"/>
    <property type="match status" value="1"/>
</dbReference>
<comment type="catalytic activity">
    <reaction evidence="1 18">
        <text>S-ubiquitinyl-[E2 ubiquitin-conjugating enzyme]-L-cysteine + [acceptor protein]-L-lysine = [E2 ubiquitin-conjugating enzyme]-L-cysteine + N(6)-ubiquitinyl-[acceptor protein]-L-lysine.</text>
        <dbReference type="EC" id="2.3.2.27"/>
    </reaction>
</comment>
<evidence type="ECO:0000256" key="18">
    <source>
        <dbReference type="RuleBase" id="RU367101"/>
    </source>
</evidence>
<name>A0A6B2L2U6_9EUKA</name>
<evidence type="ECO:0000256" key="10">
    <source>
        <dbReference type="ARBA" id="ARBA00022728"/>
    </source>
</evidence>
<evidence type="ECO:0000256" key="8">
    <source>
        <dbReference type="ARBA" id="ARBA00022664"/>
    </source>
</evidence>
<dbReference type="Pfam" id="PF04564">
    <property type="entry name" value="U-box"/>
    <property type="match status" value="1"/>
</dbReference>
<keyword evidence="9 18" id="KW-0808">Transferase</keyword>
<evidence type="ECO:0000256" key="6">
    <source>
        <dbReference type="ARBA" id="ARBA00015618"/>
    </source>
</evidence>
<evidence type="ECO:0000256" key="14">
    <source>
        <dbReference type="ARBA" id="ARBA00023187"/>
    </source>
</evidence>
<proteinExistence type="inferred from homology"/>
<keyword evidence="12 18" id="KW-0227">DNA damage</keyword>
<dbReference type="PROSITE" id="PS50082">
    <property type="entry name" value="WD_REPEATS_2"/>
    <property type="match status" value="5"/>
</dbReference>
<dbReference type="GO" id="GO:0000398">
    <property type="term" value="P:mRNA splicing, via spliceosome"/>
    <property type="evidence" value="ECO:0007669"/>
    <property type="project" value="InterPro"/>
</dbReference>
<dbReference type="SUPFAM" id="SSF57850">
    <property type="entry name" value="RING/U-box"/>
    <property type="match status" value="1"/>
</dbReference>
<dbReference type="SMART" id="SM00504">
    <property type="entry name" value="Ubox"/>
    <property type="match status" value="1"/>
</dbReference>
<dbReference type="Gene3D" id="3.30.40.10">
    <property type="entry name" value="Zinc/RING finger domain, C3HC4 (zinc finger)"/>
    <property type="match status" value="1"/>
</dbReference>
<comment type="subcellular location">
    <subcellularLocation>
        <location evidence="2">Nucleus</location>
        <location evidence="2">Nucleoplasm</location>
    </subcellularLocation>
</comment>
<keyword evidence="16 18" id="KW-0539">Nucleus</keyword>
<keyword evidence="11" id="KW-0677">Repeat</keyword>
<protein>
    <recommendedName>
        <fullName evidence="6 18">Pre-mRNA-processing factor 19</fullName>
        <ecNumber evidence="5 18">2.3.2.27</ecNumber>
    </recommendedName>
</protein>
<dbReference type="AlphaFoldDB" id="A0A6B2L2U6"/>
<dbReference type="Pfam" id="PF24814">
    <property type="entry name" value="WD40_Prp19"/>
    <property type="match status" value="1"/>
</dbReference>
<comment type="function">
    <text evidence="18">Ubiquitin-protein ligase which is mainly involved pre-mRNA splicing and DNA repair. Required for pre-mRNA splicing as component of the spliceosome.</text>
</comment>
<keyword evidence="8 18" id="KW-0507">mRNA processing</keyword>
<dbReference type="PROSITE" id="PS00678">
    <property type="entry name" value="WD_REPEATS_1"/>
    <property type="match status" value="2"/>
</dbReference>
<dbReference type="InterPro" id="IPR055340">
    <property type="entry name" value="RING-Ubox_PRP19"/>
</dbReference>
<dbReference type="InterPro" id="IPR038959">
    <property type="entry name" value="Prp19"/>
</dbReference>
<keyword evidence="15 18" id="KW-0234">DNA repair</keyword>
<dbReference type="InterPro" id="IPR003613">
    <property type="entry name" value="Ubox_domain"/>
</dbReference>
<evidence type="ECO:0000256" key="13">
    <source>
        <dbReference type="ARBA" id="ARBA00022786"/>
    </source>
</evidence>
<feature type="coiled-coil region" evidence="19">
    <location>
        <begin position="116"/>
        <end position="143"/>
    </location>
</feature>